<dbReference type="Pfam" id="PF00583">
    <property type="entry name" value="Acetyltransf_1"/>
    <property type="match status" value="1"/>
</dbReference>
<evidence type="ECO:0000313" key="3">
    <source>
        <dbReference type="Proteomes" id="UP000572377"/>
    </source>
</evidence>
<dbReference type="GO" id="GO:0016747">
    <property type="term" value="F:acyltransferase activity, transferring groups other than amino-acyl groups"/>
    <property type="evidence" value="ECO:0007669"/>
    <property type="project" value="InterPro"/>
</dbReference>
<proteinExistence type="predicted"/>
<dbReference type="RefSeq" id="WP_171325815.1">
    <property type="nucleotide sequence ID" value="NZ_JABFBC010000002.1"/>
</dbReference>
<reference evidence="2 3" key="1">
    <citation type="submission" date="2020-05" db="EMBL/GenBank/DDBJ databases">
        <title>Gimesia benthica sp. nov., a novel planctomycete isolated from a deep-sea water sample of the Northwest Indian Ocean.</title>
        <authorList>
            <person name="Wang J."/>
            <person name="Ruan C."/>
            <person name="Song L."/>
            <person name="Zhu Y."/>
            <person name="Li A."/>
            <person name="Zheng X."/>
            <person name="Wang L."/>
            <person name="Lu Z."/>
            <person name="Huang Y."/>
            <person name="Du W."/>
            <person name="Zhou Y."/>
            <person name="Huang L."/>
            <person name="Dai X."/>
        </authorList>
    </citation>
    <scope>NUCLEOTIDE SEQUENCE [LARGE SCALE GENOMIC DNA]</scope>
    <source>
        <strain evidence="2 3">YYQ-30</strain>
    </source>
</reference>
<dbReference type="Proteomes" id="UP000572377">
    <property type="component" value="Unassembled WGS sequence"/>
</dbReference>
<evidence type="ECO:0000259" key="1">
    <source>
        <dbReference type="PROSITE" id="PS51186"/>
    </source>
</evidence>
<comment type="caution">
    <text evidence="2">The sequence shown here is derived from an EMBL/GenBank/DDBJ whole genome shotgun (WGS) entry which is preliminary data.</text>
</comment>
<dbReference type="CDD" id="cd04301">
    <property type="entry name" value="NAT_SF"/>
    <property type="match status" value="1"/>
</dbReference>
<sequence>MIRHARMSDIQQLRYLAQTQFAPYATRIRGKREPLAKDLRDLVAEDRIIVFIVENAIGGFISYRIDGPNLHIEAVAVNGAQRRRGVGRILLDKADRDGLRAGCRRAIFHTNAQGFENLSYYRAKGFVEIDRRQENGFERVVMERGLQ</sequence>
<keyword evidence="3" id="KW-1185">Reference proteome</keyword>
<protein>
    <submittedName>
        <fullName evidence="2">GNAT family N-acetyltransferase</fullName>
    </submittedName>
</protein>
<name>A0A849L4L3_9RHOB</name>
<keyword evidence="2" id="KW-0808">Transferase</keyword>
<dbReference type="AlphaFoldDB" id="A0A849L4L3"/>
<dbReference type="InterPro" id="IPR016181">
    <property type="entry name" value="Acyl_CoA_acyltransferase"/>
</dbReference>
<feature type="domain" description="N-acetyltransferase" evidence="1">
    <location>
        <begin position="1"/>
        <end position="147"/>
    </location>
</feature>
<dbReference type="Gene3D" id="3.40.630.30">
    <property type="match status" value="1"/>
</dbReference>
<organism evidence="2 3">
    <name type="scientific">Halovulum dunhuangense</name>
    <dbReference type="NCBI Taxonomy" id="1505036"/>
    <lineage>
        <taxon>Bacteria</taxon>
        <taxon>Pseudomonadati</taxon>
        <taxon>Pseudomonadota</taxon>
        <taxon>Alphaproteobacteria</taxon>
        <taxon>Rhodobacterales</taxon>
        <taxon>Paracoccaceae</taxon>
        <taxon>Halovulum</taxon>
    </lineage>
</organism>
<evidence type="ECO:0000313" key="2">
    <source>
        <dbReference type="EMBL" id="NNU81132.1"/>
    </source>
</evidence>
<dbReference type="SUPFAM" id="SSF55729">
    <property type="entry name" value="Acyl-CoA N-acyltransferases (Nat)"/>
    <property type="match status" value="1"/>
</dbReference>
<gene>
    <name evidence="2" type="ORF">HMH01_11870</name>
</gene>
<dbReference type="EMBL" id="JABFBC010000002">
    <property type="protein sequence ID" value="NNU81132.1"/>
    <property type="molecule type" value="Genomic_DNA"/>
</dbReference>
<dbReference type="InterPro" id="IPR000182">
    <property type="entry name" value="GNAT_dom"/>
</dbReference>
<accession>A0A849L4L3</accession>
<dbReference type="PROSITE" id="PS51186">
    <property type="entry name" value="GNAT"/>
    <property type="match status" value="1"/>
</dbReference>